<dbReference type="Gene3D" id="3.90.190.10">
    <property type="entry name" value="Protein tyrosine phosphatase superfamily"/>
    <property type="match status" value="1"/>
</dbReference>
<protein>
    <submittedName>
        <fullName evidence="3">Protein tyrosine/serine phosphatase</fullName>
    </submittedName>
</protein>
<accession>E0TII2</accession>
<dbReference type="eggNOG" id="COG2365">
    <property type="taxonomic scope" value="Bacteria"/>
</dbReference>
<dbReference type="KEGG" id="pbr:PB2503_00365"/>
<dbReference type="GO" id="GO:0016791">
    <property type="term" value="F:phosphatase activity"/>
    <property type="evidence" value="ECO:0007669"/>
    <property type="project" value="UniProtKB-ARBA"/>
</dbReference>
<dbReference type="HOGENOM" id="CLU_1309146_0_0_5"/>
<dbReference type="InterPro" id="IPR000387">
    <property type="entry name" value="Tyr_Pase_dom"/>
</dbReference>
<dbReference type="SUPFAM" id="SSF52799">
    <property type="entry name" value="(Phosphotyrosine protein) phosphatases II"/>
    <property type="match status" value="1"/>
</dbReference>
<dbReference type="InterPro" id="IPR057023">
    <property type="entry name" value="PTP-SAK"/>
</dbReference>
<keyword evidence="4" id="KW-1185">Reference proteome</keyword>
<dbReference type="STRING" id="314260.PB2503_00365"/>
<dbReference type="PROSITE" id="PS00383">
    <property type="entry name" value="TYR_PHOSPHATASE_1"/>
    <property type="match status" value="1"/>
</dbReference>
<evidence type="ECO:0000259" key="2">
    <source>
        <dbReference type="PROSITE" id="PS50056"/>
    </source>
</evidence>
<sequence>MALALAGCVSVPDVRNLQIVDDGALLRSGQPTPLGLAELRDRYGVRMVINLDRGTSDDEMVVALALGLDYLAIPTATYGLERENLVTLLAALRQAERDGRTPVLVHCRSGQDRTGAAVAVFRTIEEDWSAEDAEAEMQRYRHWTHEILFPHLPDIAEEAEHFKAHWEEAIQRTGTVPVIRPPMRWMGTDDPAAGVARQSGVTVNAEPGVR</sequence>
<evidence type="ECO:0000313" key="3">
    <source>
        <dbReference type="EMBL" id="ADM10840.1"/>
    </source>
</evidence>
<name>E0TII2_PARBH</name>
<reference evidence="3 4" key="2">
    <citation type="journal article" date="2011" name="J. Bacteriol.">
        <title>Complete genome sequence of strain HTCC2503T of Parvularcula bermudensis, the type species of the order "Parvularculales" in the class Alphaproteobacteria.</title>
        <authorList>
            <person name="Oh H.M."/>
            <person name="Kang I."/>
            <person name="Vergin K.L."/>
            <person name="Kang D."/>
            <person name="Rhee K.H."/>
            <person name="Giovannoni S.J."/>
            <person name="Cho J.C."/>
        </authorList>
    </citation>
    <scope>NUCLEOTIDE SEQUENCE [LARGE SCALE GENOMIC DNA]</scope>
    <source>
        <strain evidence="4">ATCC BAA-594 / HTCC2503 / KCTC 12087</strain>
    </source>
</reference>
<dbReference type="PROSITE" id="PS50056">
    <property type="entry name" value="TYR_PHOSPHATASE_2"/>
    <property type="match status" value="1"/>
</dbReference>
<dbReference type="Proteomes" id="UP000001302">
    <property type="component" value="Chromosome"/>
</dbReference>
<proteinExistence type="predicted"/>
<dbReference type="EMBL" id="CP002156">
    <property type="protein sequence ID" value="ADM10840.1"/>
    <property type="molecule type" value="Genomic_DNA"/>
</dbReference>
<dbReference type="Pfam" id="PF22784">
    <property type="entry name" value="PTP-SAK"/>
    <property type="match status" value="1"/>
</dbReference>
<reference evidence="4" key="1">
    <citation type="submission" date="2010-08" db="EMBL/GenBank/DDBJ databases">
        <title>Genome sequence of Parvularcula bermudensis HTCC2503.</title>
        <authorList>
            <person name="Kang D.-M."/>
            <person name="Oh H.-M."/>
            <person name="Cho J.-C."/>
        </authorList>
    </citation>
    <scope>NUCLEOTIDE SEQUENCE [LARGE SCALE GENOMIC DNA]</scope>
    <source>
        <strain evidence="4">ATCC BAA-594 / HTCC2503 / KCTC 12087</strain>
    </source>
</reference>
<keyword evidence="1" id="KW-0378">Hydrolase</keyword>
<dbReference type="AlphaFoldDB" id="E0TII2"/>
<feature type="domain" description="Tyrosine specific protein phosphatases" evidence="2">
    <location>
        <begin position="83"/>
        <end position="141"/>
    </location>
</feature>
<evidence type="ECO:0000256" key="1">
    <source>
        <dbReference type="ARBA" id="ARBA00022801"/>
    </source>
</evidence>
<dbReference type="InterPro" id="IPR029021">
    <property type="entry name" value="Prot-tyrosine_phosphatase-like"/>
</dbReference>
<organism evidence="3 4">
    <name type="scientific">Parvularcula bermudensis (strain ATCC BAA-594 / HTCC2503 / KCTC 12087)</name>
    <dbReference type="NCBI Taxonomy" id="314260"/>
    <lineage>
        <taxon>Bacteria</taxon>
        <taxon>Pseudomonadati</taxon>
        <taxon>Pseudomonadota</taxon>
        <taxon>Alphaproteobacteria</taxon>
        <taxon>Parvularculales</taxon>
        <taxon>Parvularculaceae</taxon>
        <taxon>Parvularcula</taxon>
    </lineage>
</organism>
<evidence type="ECO:0000313" key="4">
    <source>
        <dbReference type="Proteomes" id="UP000001302"/>
    </source>
</evidence>
<gene>
    <name evidence="3" type="ordered locus">PB2503_00365</name>
</gene>
<dbReference type="InterPro" id="IPR016130">
    <property type="entry name" value="Tyr_Pase_AS"/>
</dbReference>